<name>A0A2P6NWF5_9EUKA</name>
<evidence type="ECO:0000256" key="1">
    <source>
        <dbReference type="SAM" id="MobiDB-lite"/>
    </source>
</evidence>
<organism evidence="2 3">
    <name type="scientific">Planoprotostelium fungivorum</name>
    <dbReference type="NCBI Taxonomy" id="1890364"/>
    <lineage>
        <taxon>Eukaryota</taxon>
        <taxon>Amoebozoa</taxon>
        <taxon>Evosea</taxon>
        <taxon>Variosea</taxon>
        <taxon>Cavosteliida</taxon>
        <taxon>Cavosteliaceae</taxon>
        <taxon>Planoprotostelium</taxon>
    </lineage>
</organism>
<accession>A0A2P6NWF5</accession>
<comment type="caution">
    <text evidence="2">The sequence shown here is derived from an EMBL/GenBank/DDBJ whole genome shotgun (WGS) entry which is preliminary data.</text>
</comment>
<keyword evidence="3" id="KW-1185">Reference proteome</keyword>
<evidence type="ECO:0000313" key="2">
    <source>
        <dbReference type="EMBL" id="PRP88294.1"/>
    </source>
</evidence>
<feature type="compositionally biased region" description="Low complexity" evidence="1">
    <location>
        <begin position="46"/>
        <end position="58"/>
    </location>
</feature>
<protein>
    <submittedName>
        <fullName evidence="2">Uncharacterized protein</fullName>
    </submittedName>
</protein>
<proteinExistence type="predicted"/>
<dbReference type="InParanoid" id="A0A2P6NWF5"/>
<sequence>MRYRASSLWTTQPLSSPLFLSARSGADKLLIREGKLIANQLETESLSKGSSPSNGSHKGTNRSDLRVLGSQNYATSLVHFSTATIVERGAS</sequence>
<dbReference type="Proteomes" id="UP000241769">
    <property type="component" value="Unassembled WGS sequence"/>
</dbReference>
<dbReference type="EMBL" id="MDYQ01000012">
    <property type="protein sequence ID" value="PRP88294.1"/>
    <property type="molecule type" value="Genomic_DNA"/>
</dbReference>
<gene>
    <name evidence="2" type="ORF">PROFUN_03403</name>
</gene>
<dbReference type="AlphaFoldDB" id="A0A2P6NWF5"/>
<evidence type="ECO:0000313" key="3">
    <source>
        <dbReference type="Proteomes" id="UP000241769"/>
    </source>
</evidence>
<reference evidence="2 3" key="1">
    <citation type="journal article" date="2018" name="Genome Biol. Evol.">
        <title>Multiple Roots of Fruiting Body Formation in Amoebozoa.</title>
        <authorList>
            <person name="Hillmann F."/>
            <person name="Forbes G."/>
            <person name="Novohradska S."/>
            <person name="Ferling I."/>
            <person name="Riege K."/>
            <person name="Groth M."/>
            <person name="Westermann M."/>
            <person name="Marz M."/>
            <person name="Spaller T."/>
            <person name="Winckler T."/>
            <person name="Schaap P."/>
            <person name="Glockner G."/>
        </authorList>
    </citation>
    <scope>NUCLEOTIDE SEQUENCE [LARGE SCALE GENOMIC DNA]</scope>
    <source>
        <strain evidence="2 3">Jena</strain>
    </source>
</reference>
<feature type="region of interest" description="Disordered" evidence="1">
    <location>
        <begin position="42"/>
        <end position="66"/>
    </location>
</feature>